<dbReference type="OrthoDB" id="1924068at2759"/>
<gene>
    <name evidence="1" type="ORF">H5410_012714</name>
</gene>
<dbReference type="PANTHER" id="PTHR33233">
    <property type="entry name" value="ENDONUCLEASE/EXONUCLEASE/PHOSPHATASE"/>
    <property type="match status" value="1"/>
</dbReference>
<evidence type="ECO:0008006" key="3">
    <source>
        <dbReference type="Google" id="ProtNLM"/>
    </source>
</evidence>
<name>A0A9J6ASD7_SOLCO</name>
<protein>
    <recommendedName>
        <fullName evidence="3">DUF4283 domain-containing protein</fullName>
    </recommendedName>
</protein>
<dbReference type="EMBL" id="JACXVP010000002">
    <property type="protein sequence ID" value="KAG5627496.1"/>
    <property type="molecule type" value="Genomic_DNA"/>
</dbReference>
<evidence type="ECO:0000313" key="2">
    <source>
        <dbReference type="Proteomes" id="UP000824120"/>
    </source>
</evidence>
<dbReference type="PANTHER" id="PTHR33233:SF17">
    <property type="entry name" value="DUF4283 DOMAIN-CONTAINING PROTEIN"/>
    <property type="match status" value="1"/>
</dbReference>
<proteinExistence type="predicted"/>
<dbReference type="Proteomes" id="UP000824120">
    <property type="component" value="Chromosome 2"/>
</dbReference>
<evidence type="ECO:0000313" key="1">
    <source>
        <dbReference type="EMBL" id="KAG5627496.1"/>
    </source>
</evidence>
<reference evidence="1 2" key="1">
    <citation type="submission" date="2020-09" db="EMBL/GenBank/DDBJ databases">
        <title>De no assembly of potato wild relative species, Solanum commersonii.</title>
        <authorList>
            <person name="Cho K."/>
        </authorList>
    </citation>
    <scope>NUCLEOTIDE SEQUENCE [LARGE SCALE GENOMIC DNA]</scope>
    <source>
        <strain evidence="1">LZ3.2</strain>
        <tissue evidence="1">Leaf</tissue>
    </source>
</reference>
<accession>A0A9J6ASD7</accession>
<sequence length="316" mass="36186">MEFPRTIPLWVRFPNLLLNSWGPITSSRIASCLVEPMFADECTKKQTRISYARVLIDMDVIQELPSEIDIIELSSKLFSQKAEYDWKPVFCRKCILDMFVEEALGGAVLTLLKLIRSLRTGQAETIKLPPPMMDTTSDTPMISTQTAKAPMSSSSFDLLLSFLKCMAQHLNRHRLAVHHHQAEEWPTRSQYIHCYVTDTHTNFQSAITVVCGSTCSVERQTPWTEEWRNLEGNLKDIQTLITMNATTKLLEREREAQIEMTKWLTIQERILRQKPKEHGKLTGDGNYKYVSNCMKAKASSNTIAMLKDDNGNILQK</sequence>
<dbReference type="AlphaFoldDB" id="A0A9J6ASD7"/>
<keyword evidence="2" id="KW-1185">Reference proteome</keyword>
<comment type="caution">
    <text evidence="1">The sequence shown here is derived from an EMBL/GenBank/DDBJ whole genome shotgun (WGS) entry which is preliminary data.</text>
</comment>
<organism evidence="1 2">
    <name type="scientific">Solanum commersonii</name>
    <name type="common">Commerson's wild potato</name>
    <name type="synonym">Commerson's nightshade</name>
    <dbReference type="NCBI Taxonomy" id="4109"/>
    <lineage>
        <taxon>Eukaryota</taxon>
        <taxon>Viridiplantae</taxon>
        <taxon>Streptophyta</taxon>
        <taxon>Embryophyta</taxon>
        <taxon>Tracheophyta</taxon>
        <taxon>Spermatophyta</taxon>
        <taxon>Magnoliopsida</taxon>
        <taxon>eudicotyledons</taxon>
        <taxon>Gunneridae</taxon>
        <taxon>Pentapetalae</taxon>
        <taxon>asterids</taxon>
        <taxon>lamiids</taxon>
        <taxon>Solanales</taxon>
        <taxon>Solanaceae</taxon>
        <taxon>Solanoideae</taxon>
        <taxon>Solaneae</taxon>
        <taxon>Solanum</taxon>
    </lineage>
</organism>